<dbReference type="Proteomes" id="UP000230161">
    <property type="component" value="Unassembled WGS sequence"/>
</dbReference>
<comment type="caution">
    <text evidence="3">The sequence shown here is derived from an EMBL/GenBank/DDBJ whole genome shotgun (WGS) entry which is preliminary data.</text>
</comment>
<dbReference type="OrthoDB" id="5144581at2"/>
<dbReference type="RefSeq" id="WP_157802770.1">
    <property type="nucleotide sequence ID" value="NZ_PGFB01000001.1"/>
</dbReference>
<dbReference type="EMBL" id="PGFB01000001">
    <property type="protein sequence ID" value="PJJ65379.1"/>
    <property type="molecule type" value="Genomic_DNA"/>
</dbReference>
<sequence length="214" mass="22580">MSMTPARDPFDEVLDQSSPRTTPLTPDVMVELKRLGAITGAAAGARPRRWARPAVAALVAALVFGGVATAAAATGMWTLPWAQSDSIASFSYTLPSGIECEQRIGGVSGTVPAAIEATEDFYRDTDLAALLTDDAIQATIERRRGGESVHVNPDGSRVPGGFGTEYYSADQEYMTAVWDIVVTAMDADLARRGMTGVDNELTLQSEPNCPGVVG</sequence>
<evidence type="ECO:0000313" key="3">
    <source>
        <dbReference type="EMBL" id="PJJ65379.1"/>
    </source>
</evidence>
<reference evidence="3 4" key="1">
    <citation type="submission" date="2017-11" db="EMBL/GenBank/DDBJ databases">
        <title>Genomic Encyclopedia of Archaeal and Bacterial Type Strains, Phase II (KMG-II): From Individual Species to Whole Genera.</title>
        <authorList>
            <person name="Goeker M."/>
        </authorList>
    </citation>
    <scope>NUCLEOTIDE SEQUENCE [LARGE SCALE GENOMIC DNA]</scope>
    <source>
        <strain evidence="3 4">DSM 25625</strain>
    </source>
</reference>
<accession>A0A2M9C4G2</accession>
<keyword evidence="4" id="KW-1185">Reference proteome</keyword>
<feature type="transmembrane region" description="Helical" evidence="2">
    <location>
        <begin position="55"/>
        <end position="79"/>
    </location>
</feature>
<keyword evidence="2" id="KW-0812">Transmembrane</keyword>
<name>A0A2M9C4G2_9MICO</name>
<protein>
    <submittedName>
        <fullName evidence="3">Uncharacterized protein</fullName>
    </submittedName>
</protein>
<evidence type="ECO:0000313" key="4">
    <source>
        <dbReference type="Proteomes" id="UP000230161"/>
    </source>
</evidence>
<gene>
    <name evidence="3" type="ORF">CLV54_0412</name>
</gene>
<keyword evidence="2" id="KW-1133">Transmembrane helix</keyword>
<proteinExistence type="predicted"/>
<feature type="compositionally biased region" description="Polar residues" evidence="1">
    <location>
        <begin position="15"/>
        <end position="24"/>
    </location>
</feature>
<organism evidence="3 4">
    <name type="scientific">Compostimonas suwonensis</name>
    <dbReference type="NCBI Taxonomy" id="1048394"/>
    <lineage>
        <taxon>Bacteria</taxon>
        <taxon>Bacillati</taxon>
        <taxon>Actinomycetota</taxon>
        <taxon>Actinomycetes</taxon>
        <taxon>Micrococcales</taxon>
        <taxon>Microbacteriaceae</taxon>
        <taxon>Compostimonas</taxon>
    </lineage>
</organism>
<evidence type="ECO:0000256" key="1">
    <source>
        <dbReference type="SAM" id="MobiDB-lite"/>
    </source>
</evidence>
<keyword evidence="2" id="KW-0472">Membrane</keyword>
<evidence type="ECO:0000256" key="2">
    <source>
        <dbReference type="SAM" id="Phobius"/>
    </source>
</evidence>
<feature type="region of interest" description="Disordered" evidence="1">
    <location>
        <begin position="1"/>
        <end position="25"/>
    </location>
</feature>
<dbReference type="AlphaFoldDB" id="A0A2M9C4G2"/>